<dbReference type="InterPro" id="IPR004254">
    <property type="entry name" value="AdipoR/HlyIII-related"/>
</dbReference>
<dbReference type="OrthoDB" id="5585746at2759"/>
<evidence type="ECO:0000256" key="6">
    <source>
        <dbReference type="SAM" id="MobiDB-lite"/>
    </source>
</evidence>
<dbReference type="PANTHER" id="PTHR20855">
    <property type="entry name" value="ADIPOR/PROGESTIN RECEPTOR-RELATED"/>
    <property type="match status" value="1"/>
</dbReference>
<organism evidence="7 8">
    <name type="scientific">Ladona fulva</name>
    <name type="common">Scarce chaser dragonfly</name>
    <name type="synonym">Libellula fulva</name>
    <dbReference type="NCBI Taxonomy" id="123851"/>
    <lineage>
        <taxon>Eukaryota</taxon>
        <taxon>Metazoa</taxon>
        <taxon>Ecdysozoa</taxon>
        <taxon>Arthropoda</taxon>
        <taxon>Hexapoda</taxon>
        <taxon>Insecta</taxon>
        <taxon>Pterygota</taxon>
        <taxon>Palaeoptera</taxon>
        <taxon>Odonata</taxon>
        <taxon>Epiprocta</taxon>
        <taxon>Anisoptera</taxon>
        <taxon>Libelluloidea</taxon>
        <taxon>Libellulidae</taxon>
        <taxon>Ladona</taxon>
    </lineage>
</organism>
<name>A0A8K0KTQ8_LADFU</name>
<dbReference type="PANTHER" id="PTHR20855:SF52">
    <property type="entry name" value="ADIPONECTIN RECEPTOR PROTEIN"/>
    <property type="match status" value="1"/>
</dbReference>
<protein>
    <submittedName>
        <fullName evidence="7">Uncharacterized protein</fullName>
    </submittedName>
</protein>
<feature type="compositionally biased region" description="Acidic residues" evidence="6">
    <location>
        <begin position="96"/>
        <end position="105"/>
    </location>
</feature>
<reference evidence="7" key="2">
    <citation type="submission" date="2017-10" db="EMBL/GenBank/DDBJ databases">
        <title>Ladona fulva Genome sequencing and assembly.</title>
        <authorList>
            <person name="Murali S."/>
            <person name="Richards S."/>
            <person name="Bandaranaike D."/>
            <person name="Bellair M."/>
            <person name="Blankenburg K."/>
            <person name="Chao H."/>
            <person name="Dinh H."/>
            <person name="Doddapaneni H."/>
            <person name="Dugan-Rocha S."/>
            <person name="Elkadiri S."/>
            <person name="Gnanaolivu R."/>
            <person name="Hernandez B."/>
            <person name="Skinner E."/>
            <person name="Javaid M."/>
            <person name="Lee S."/>
            <person name="Li M."/>
            <person name="Ming W."/>
            <person name="Munidasa M."/>
            <person name="Muniz J."/>
            <person name="Nguyen L."/>
            <person name="Hughes D."/>
            <person name="Osuji N."/>
            <person name="Pu L.-L."/>
            <person name="Puazo M."/>
            <person name="Qu C."/>
            <person name="Quiroz J."/>
            <person name="Raj R."/>
            <person name="Weissenberger G."/>
            <person name="Xin Y."/>
            <person name="Zou X."/>
            <person name="Han Y."/>
            <person name="Worley K."/>
            <person name="Muzny D."/>
            <person name="Gibbs R."/>
        </authorList>
    </citation>
    <scope>NUCLEOTIDE SEQUENCE</scope>
    <source>
        <strain evidence="7">Sampled in the wild</strain>
    </source>
</reference>
<dbReference type="AlphaFoldDB" id="A0A8K0KTQ8"/>
<keyword evidence="3" id="KW-0812">Transmembrane</keyword>
<gene>
    <name evidence="7" type="ORF">J437_LFUL016616</name>
</gene>
<evidence type="ECO:0000256" key="1">
    <source>
        <dbReference type="ARBA" id="ARBA00004141"/>
    </source>
</evidence>
<comment type="caution">
    <text evidence="7">The sequence shown here is derived from an EMBL/GenBank/DDBJ whole genome shotgun (WGS) entry which is preliminary data.</text>
</comment>
<evidence type="ECO:0000256" key="3">
    <source>
        <dbReference type="ARBA" id="ARBA00022692"/>
    </source>
</evidence>
<feature type="region of interest" description="Disordered" evidence="6">
    <location>
        <begin position="133"/>
        <end position="155"/>
    </location>
</feature>
<evidence type="ECO:0000313" key="7">
    <source>
        <dbReference type="EMBL" id="KAG8240188.1"/>
    </source>
</evidence>
<evidence type="ECO:0000256" key="2">
    <source>
        <dbReference type="ARBA" id="ARBA00007018"/>
    </source>
</evidence>
<comment type="subcellular location">
    <subcellularLocation>
        <location evidence="1">Membrane</location>
        <topology evidence="1">Multi-pass membrane protein</topology>
    </subcellularLocation>
</comment>
<dbReference type="GO" id="GO:0033211">
    <property type="term" value="P:adiponectin-activated signaling pathway"/>
    <property type="evidence" value="ECO:0007669"/>
    <property type="project" value="TreeGrafter"/>
</dbReference>
<evidence type="ECO:0000256" key="4">
    <source>
        <dbReference type="ARBA" id="ARBA00022989"/>
    </source>
</evidence>
<feature type="region of interest" description="Disordered" evidence="6">
    <location>
        <begin position="82"/>
        <end position="105"/>
    </location>
</feature>
<dbReference type="GO" id="GO:0005886">
    <property type="term" value="C:plasma membrane"/>
    <property type="evidence" value="ECO:0007669"/>
    <property type="project" value="TreeGrafter"/>
</dbReference>
<dbReference type="GO" id="GO:0038023">
    <property type="term" value="F:signaling receptor activity"/>
    <property type="evidence" value="ECO:0007669"/>
    <property type="project" value="TreeGrafter"/>
</dbReference>
<keyword evidence="4" id="KW-1133">Transmembrane helix</keyword>
<feature type="region of interest" description="Disordered" evidence="6">
    <location>
        <begin position="1"/>
        <end position="20"/>
    </location>
</feature>
<reference evidence="7" key="1">
    <citation type="submission" date="2013-04" db="EMBL/GenBank/DDBJ databases">
        <authorList>
            <person name="Qu J."/>
            <person name="Murali S.C."/>
            <person name="Bandaranaike D."/>
            <person name="Bellair M."/>
            <person name="Blankenburg K."/>
            <person name="Chao H."/>
            <person name="Dinh H."/>
            <person name="Doddapaneni H."/>
            <person name="Downs B."/>
            <person name="Dugan-Rocha S."/>
            <person name="Elkadiri S."/>
            <person name="Gnanaolivu R.D."/>
            <person name="Hernandez B."/>
            <person name="Javaid M."/>
            <person name="Jayaseelan J.C."/>
            <person name="Lee S."/>
            <person name="Li M."/>
            <person name="Ming W."/>
            <person name="Munidasa M."/>
            <person name="Muniz J."/>
            <person name="Nguyen L."/>
            <person name="Ongeri F."/>
            <person name="Osuji N."/>
            <person name="Pu L.-L."/>
            <person name="Puazo M."/>
            <person name="Qu C."/>
            <person name="Quiroz J."/>
            <person name="Raj R."/>
            <person name="Weissenberger G."/>
            <person name="Xin Y."/>
            <person name="Zou X."/>
            <person name="Han Y."/>
            <person name="Richards S."/>
            <person name="Worley K."/>
            <person name="Muzny D."/>
            <person name="Gibbs R."/>
        </authorList>
    </citation>
    <scope>NUCLEOTIDE SEQUENCE</scope>
    <source>
        <strain evidence="7">Sampled in the wild</strain>
    </source>
</reference>
<feature type="compositionally biased region" description="Polar residues" evidence="6">
    <location>
        <begin position="82"/>
        <end position="95"/>
    </location>
</feature>
<dbReference type="Proteomes" id="UP000792457">
    <property type="component" value="Unassembled WGS sequence"/>
</dbReference>
<keyword evidence="8" id="KW-1185">Reference proteome</keyword>
<evidence type="ECO:0000256" key="5">
    <source>
        <dbReference type="ARBA" id="ARBA00023136"/>
    </source>
</evidence>
<comment type="similarity">
    <text evidence="2">Belongs to the ADIPOR family.</text>
</comment>
<accession>A0A8K0KTQ8</accession>
<proteinExistence type="inferred from homology"/>
<evidence type="ECO:0000313" key="8">
    <source>
        <dbReference type="Proteomes" id="UP000792457"/>
    </source>
</evidence>
<dbReference type="EMBL" id="KZ312416">
    <property type="protein sequence ID" value="KAG8240188.1"/>
    <property type="molecule type" value="Genomic_DNA"/>
</dbReference>
<sequence length="257" mass="28446">MDQLRLAKRTSASSTMSDFEDAVESLDSGNIEGLRHRAHNRGLTFSKSAAEGLADVTPIPGTSGLSDQNKAVPFRSLRSIHSASSYSSPEHYQQVNDEDDDEEEEELREVRELLQSSAVAAVEGVEGSVKEALEDDDEEEVAGGGCPLPSTPEEDDTLLTHEITEALREGKLIGDLDQLAANGTETAEELLRRVYMGASWGVCHFHHLPKWLQDNDFLRKGHRPPLPSFNACFKSIFRVHTETGNIWTHLLSKFTIF</sequence>
<keyword evidence="5" id="KW-0472">Membrane</keyword>